<proteinExistence type="predicted"/>
<dbReference type="GO" id="GO:0004803">
    <property type="term" value="F:transposase activity"/>
    <property type="evidence" value="ECO:0007669"/>
    <property type="project" value="InterPro"/>
</dbReference>
<sequence>MMMLEKQLGHIDYINQLIDDLDAEIEERMTPFSEDLELIDTIPGIGMQTVQQILAEIGTDMSRYPSAKHLCSWAGLTPGHDESAGKKRSTKVRKGNLKLRNALT</sequence>
<dbReference type="AlphaFoldDB" id="A0A9X7W1U1"/>
<dbReference type="GO" id="GO:0006313">
    <property type="term" value="P:DNA transposition"/>
    <property type="evidence" value="ECO:0007669"/>
    <property type="project" value="InterPro"/>
</dbReference>
<feature type="domain" description="Transposase IS116/IS110/IS902 C-terminal" evidence="1">
    <location>
        <begin position="37"/>
        <end position="103"/>
    </location>
</feature>
<dbReference type="InterPro" id="IPR003346">
    <property type="entry name" value="Transposase_20"/>
</dbReference>
<dbReference type="EMBL" id="CP071182">
    <property type="protein sequence ID" value="QSO48690.1"/>
    <property type="molecule type" value="Genomic_DNA"/>
</dbReference>
<reference evidence="2 3" key="1">
    <citation type="submission" date="2021-02" db="EMBL/GenBank/DDBJ databases">
        <title>Alicyclobacillus curvatus sp. nov. and Alicyclobacillus mengziensis sp. nov., two acidophilic bacteria isolated from acid mine drainage.</title>
        <authorList>
            <person name="Huang Y."/>
        </authorList>
    </citation>
    <scope>NUCLEOTIDE SEQUENCE [LARGE SCALE GENOMIC DNA]</scope>
    <source>
        <strain evidence="2 3">S30H14</strain>
    </source>
</reference>
<gene>
    <name evidence="2" type="ORF">JZ786_06920</name>
</gene>
<evidence type="ECO:0000313" key="2">
    <source>
        <dbReference type="EMBL" id="QSO48690.1"/>
    </source>
</evidence>
<dbReference type="Pfam" id="PF02371">
    <property type="entry name" value="Transposase_20"/>
    <property type="match status" value="1"/>
</dbReference>
<evidence type="ECO:0000259" key="1">
    <source>
        <dbReference type="Pfam" id="PF02371"/>
    </source>
</evidence>
<keyword evidence="3" id="KW-1185">Reference proteome</keyword>
<organism evidence="2 3">
    <name type="scientific">Alicyclobacillus mengziensis</name>
    <dbReference type="NCBI Taxonomy" id="2931921"/>
    <lineage>
        <taxon>Bacteria</taxon>
        <taxon>Bacillati</taxon>
        <taxon>Bacillota</taxon>
        <taxon>Bacilli</taxon>
        <taxon>Bacillales</taxon>
        <taxon>Alicyclobacillaceae</taxon>
        <taxon>Alicyclobacillus</taxon>
    </lineage>
</organism>
<dbReference type="PANTHER" id="PTHR33055">
    <property type="entry name" value="TRANSPOSASE FOR INSERTION SEQUENCE ELEMENT IS1111A"/>
    <property type="match status" value="1"/>
</dbReference>
<dbReference type="PANTHER" id="PTHR33055:SF15">
    <property type="entry name" value="TRANSPOSASE-RELATED"/>
    <property type="match status" value="1"/>
</dbReference>
<dbReference type="KEGG" id="afx:JZ786_06920"/>
<accession>A0A9X7W1U1</accession>
<dbReference type="GO" id="GO:0003677">
    <property type="term" value="F:DNA binding"/>
    <property type="evidence" value="ECO:0007669"/>
    <property type="project" value="InterPro"/>
</dbReference>
<dbReference type="InterPro" id="IPR047650">
    <property type="entry name" value="Transpos_IS110"/>
</dbReference>
<dbReference type="Proteomes" id="UP000663505">
    <property type="component" value="Chromosome"/>
</dbReference>
<protein>
    <submittedName>
        <fullName evidence="2">IS110 family transposase</fullName>
    </submittedName>
</protein>
<evidence type="ECO:0000313" key="3">
    <source>
        <dbReference type="Proteomes" id="UP000663505"/>
    </source>
</evidence>
<name>A0A9X7W1U1_9BACL</name>